<comment type="caution">
    <text evidence="1">The sequence shown here is derived from an EMBL/GenBank/DDBJ whole genome shotgun (WGS) entry which is preliminary data.</text>
</comment>
<dbReference type="Proteomes" id="UP000447355">
    <property type="component" value="Unassembled WGS sequence"/>
</dbReference>
<organism evidence="1 2">
    <name type="scientific">Duganella vulcania</name>
    <dbReference type="NCBI Taxonomy" id="2692166"/>
    <lineage>
        <taxon>Bacteria</taxon>
        <taxon>Pseudomonadati</taxon>
        <taxon>Pseudomonadota</taxon>
        <taxon>Betaproteobacteria</taxon>
        <taxon>Burkholderiales</taxon>
        <taxon>Oxalobacteraceae</taxon>
        <taxon>Telluria group</taxon>
        <taxon>Duganella</taxon>
    </lineage>
</organism>
<name>A0A845GX78_9BURK</name>
<dbReference type="RefSeq" id="WP_161086835.1">
    <property type="nucleotide sequence ID" value="NZ_WWCX01000095.1"/>
</dbReference>
<sequence>MTPQEAFEEIKQRIPTGTPLLDALSEFVNFYASTSIDGCPKDSDGDMLLFEWGGPYSWDKCVSLSLTRQFSSNDEDGEYDWMQQLHMHCRYDASQVNLAAGNEWLHGQDTDAFIQYVLSAPCTETVKILNMRSLDFEMHDV</sequence>
<proteinExistence type="predicted"/>
<evidence type="ECO:0000313" key="1">
    <source>
        <dbReference type="EMBL" id="MYM97970.1"/>
    </source>
</evidence>
<protein>
    <submittedName>
        <fullName evidence="1">Uncharacterized protein</fullName>
    </submittedName>
</protein>
<accession>A0A845GX78</accession>
<dbReference type="AlphaFoldDB" id="A0A845GX78"/>
<gene>
    <name evidence="1" type="ORF">GTP90_29390</name>
</gene>
<reference evidence="1" key="1">
    <citation type="submission" date="2019-12" db="EMBL/GenBank/DDBJ databases">
        <title>Novel species isolated from a subtropical stream in China.</title>
        <authorList>
            <person name="Lu H."/>
        </authorList>
    </citation>
    <scope>NUCLEOTIDE SEQUENCE [LARGE SCALE GENOMIC DNA]</scope>
    <source>
        <strain evidence="1">FT81W</strain>
    </source>
</reference>
<evidence type="ECO:0000313" key="2">
    <source>
        <dbReference type="Proteomes" id="UP000447355"/>
    </source>
</evidence>
<dbReference type="EMBL" id="WWCX01000095">
    <property type="protein sequence ID" value="MYM97970.1"/>
    <property type="molecule type" value="Genomic_DNA"/>
</dbReference>